<organism evidence="1">
    <name type="scientific">marine sediment metagenome</name>
    <dbReference type="NCBI Taxonomy" id="412755"/>
    <lineage>
        <taxon>unclassified sequences</taxon>
        <taxon>metagenomes</taxon>
        <taxon>ecological metagenomes</taxon>
    </lineage>
</organism>
<dbReference type="EMBL" id="LAZR01004009">
    <property type="protein sequence ID" value="KKN12641.1"/>
    <property type="molecule type" value="Genomic_DNA"/>
</dbReference>
<protein>
    <submittedName>
        <fullName evidence="1">Uncharacterized protein</fullName>
    </submittedName>
</protein>
<comment type="caution">
    <text evidence="1">The sequence shown here is derived from an EMBL/GenBank/DDBJ whole genome shotgun (WGS) entry which is preliminary data.</text>
</comment>
<proteinExistence type="predicted"/>
<sequence>MIFQLFLFVDFEGPDIYNQFSNGVSINSETGSISFIIHDLSDIDSYSFNTTINGYWTVIGNVYTFFFNDISILEGLTNIKLTSNDSLGYESELDISLLFDRTTPVISNIAINSYIMSDICEINVTISDISQYTLGIALIQQSSGISISNIEFTIIELSENNWQITFDSSQLPNGYYDIRFTSIDLAGNVKSDILQDIYFDNSFPQMTSIDEQIYADSVNVYNNTINNEMYINDEEYITISAYDQTFDNFDWSSNLTLATQLGVSDITMYYTYPLTWINISIAGSLDYEQLVYEITGYGDPININTQNILGIQQLKIADHPVSDFTVLLDGASLLIRIGERYRYLLSPQYTKDIFIQFYEFISDNNIGLTFDTTTEKWDLTSPGLNYFNISQYLTLTEGDQFQFWFSIEDGVGNQLHSSKITGIYDNFIGQDPIDQDLFNWQLGTTSPPNQAGVVIFGSDNYTDSTIQINASSILHDISGEEDISRIFIYGSEDEIEWEIVGRAYYSGEESFWNYYWNGDMLDTLPPEDYFLKALIFDKAGNYLTQINQIKIFDYTQIELLTDLVFGHIFDYNFTALSNEQEIGGIIENFFGTTNIYDVIAEYYSPLERQWIPLSTDSATILSNGTYSITWDINRDVSFYLSMDDYSYEYLPLQVVPPSSTDLWGSWGVFSDNMTWQPIIVSEINDNLDITVYEFDNETGWEIDISLSNEVTIPSISGQTFKLFDINADNQFELIRLSSSQIDVIYLDGSSEWIIMENVTSLEDYEYFSFDVAYDGSSSNTFLAVVQKDTFDELSIWKYQFESDYLLTQLENCVAPTNFIPTTVKILNSFSDTNDLSILVGGRIEGLYYSQLFEYDWNLNFKNVLINTILGEITIIEYGIFDNAATIILGVERATIGKMDAVITLRRKASGEEWIEMELSGFDDVRFEILDLLTIQEDNMNKLIIASKTGVFETKITNIVDITTIISPIIFTFEMFSKQELQPDNYPTVTLKNTPINSINKISYRLTGSSQWQGLISEKYRYSRTEVRLDLLSIYSNLDYILIAYSFESFTSEQRSAIDPSFQKYSGTSDTQSSSASATFFDDTSLPLLWLNPGTTYTEPYANWNSLPNGMTYQSTPVISGLGTRVVYPTITSGWGNNYWGTEYTDFPELENSLIYYGDDETYDSGILSEQLNGKEYSQRDLIEDEFDGKFEGNYIDGVWYSNPYVSNNYDFSKMYDSEIHKIGDGNYYNSYDYDEGGAALSSQYVMFENDLIEFNPDTSSNDLSGIYSSGSLPVVPQNYYLTGVSYNEGDYEGGSLDSTHTPFNLQSYDMLSSLGMTTPPPYPQLFTGTLDVDLEVSSSLLNKEVYLSCQIYTTISTATPTLSLTTTTASVINYVGSGGVITVDRELISELNPDSININAIMYSDGWNDPIPIYETRIEYFKLEIITNIPVGYTGYEGTDINGIDNALANWGQYLTSYIEEDTDFGFEFTYDLPAVGINSIEQIYISFSASIITSSEQPPLSVLLYNFIDNRYEALPVGPINIAYTDAAYKNIDDWYGFWNPNILPFETFKPTWKTDTGNYIQTISFGESFPNTISFSNPLISDSTIVFDPLIKSGGNFLNNAGNDPNFKTDATKADYDKGYISFYDSTSPSVNKFSLSGLSIDPNNLFTYDLSDNFPQISTALQFSKKNFNNYLNADGNFRISIISESGSSSSTYFCIGDFRTHTLANTLYLNYDDFDLASKNDYIEVTDTGLLLQGNSGIRTEQEQPNLKFSETFLGSNWILDGTQSFNVIDNDALNQKTYIRQLYPNAPDYWQDTELRVRYNTDTNRKYVTDYILTEDEGIDPGSNNIDDLQIYGGPTQIYFDPSPVIINGDFMLVVDLSFGYDFNLLDSTEYSVEFGLGGWNDNVDFLEIGYYNKDNEYITQDWTSFGNLYTTIDKLNFTSDPAYQRLYFRFVNTYDIDNPNFQVWFNYIWLTPKQDEIRSYLELREPEYLINDYDTSFLEFNTNYVSDPSTIKVYGAYSAAENEEFHADTLTWNNNYVNLRSLISNNLISSQPSTTLDFGSPSGGIFALTTYDKGIDLSTGFVMRTDTISKFYQGNGMLYVQTNTNDDLMNVKSPQYSPDITLEKFDQLHVRFQTNSEDLVNFKFYNNDQEIKDYEIILSGNTNEQILHFPIDEGMIFDQIGFSVKLDNKEYFIIKSISISSDVEEDFELETIISSYSFDSYIYNEGNNVENSPKETEYEDSTYWTIGSEQEGIDEKTEVEFGIEIKEGDIEGVERFEIQMVATCPTPTMQLDTQYFAYYSFSTNQYISITPTTVNGDLLTFDLTSIEDFRDGELYKIWFKFIATDPSYFEVSIDMAQV</sequence>
<feature type="non-terminal residue" evidence="1">
    <location>
        <position position="2344"/>
    </location>
</feature>
<reference evidence="1" key="1">
    <citation type="journal article" date="2015" name="Nature">
        <title>Complex archaea that bridge the gap between prokaryotes and eukaryotes.</title>
        <authorList>
            <person name="Spang A."/>
            <person name="Saw J.H."/>
            <person name="Jorgensen S.L."/>
            <person name="Zaremba-Niedzwiedzka K."/>
            <person name="Martijn J."/>
            <person name="Lind A.E."/>
            <person name="van Eijk R."/>
            <person name="Schleper C."/>
            <person name="Guy L."/>
            <person name="Ettema T.J."/>
        </authorList>
    </citation>
    <scope>NUCLEOTIDE SEQUENCE</scope>
</reference>
<accession>A0A0F9QHJ6</accession>
<gene>
    <name evidence="1" type="ORF">LCGC14_1014410</name>
</gene>
<name>A0A0F9QHJ6_9ZZZZ</name>
<evidence type="ECO:0000313" key="1">
    <source>
        <dbReference type="EMBL" id="KKN12641.1"/>
    </source>
</evidence>